<keyword evidence="2" id="KW-0436">Ligase</keyword>
<dbReference type="InterPro" id="IPR042099">
    <property type="entry name" value="ANL_N_sf"/>
</dbReference>
<name>A0A6G8PT09_9ACTN</name>
<reference evidence="4 5" key="1">
    <citation type="submission" date="2019-10" db="EMBL/GenBank/DDBJ databases">
        <title>Rubrobacter sp nov SCSIO 52915 isolated from a deep-sea sediment in the South China Sea.</title>
        <authorList>
            <person name="Chen R.W."/>
        </authorList>
    </citation>
    <scope>NUCLEOTIDE SEQUENCE [LARGE SCALE GENOMIC DNA]</scope>
    <source>
        <strain evidence="4 5">SCSIO 52915</strain>
    </source>
</reference>
<dbReference type="Proteomes" id="UP000502706">
    <property type="component" value="Chromosome"/>
</dbReference>
<dbReference type="SUPFAM" id="SSF56801">
    <property type="entry name" value="Acetyl-CoA synthetase-like"/>
    <property type="match status" value="1"/>
</dbReference>
<evidence type="ECO:0000313" key="4">
    <source>
        <dbReference type="EMBL" id="QIN77484.1"/>
    </source>
</evidence>
<evidence type="ECO:0000256" key="1">
    <source>
        <dbReference type="ARBA" id="ARBA00006432"/>
    </source>
</evidence>
<dbReference type="Gene3D" id="3.40.50.12780">
    <property type="entry name" value="N-terminal domain of ligase-like"/>
    <property type="match status" value="1"/>
</dbReference>
<dbReference type="PANTHER" id="PTHR43201:SF5">
    <property type="entry name" value="MEDIUM-CHAIN ACYL-COA LIGASE ACSF2, MITOCHONDRIAL"/>
    <property type="match status" value="1"/>
</dbReference>
<proteinExistence type="inferred from homology"/>
<dbReference type="Pfam" id="PF00501">
    <property type="entry name" value="AMP-binding"/>
    <property type="match status" value="1"/>
</dbReference>
<feature type="domain" description="AMP-dependent synthetase/ligase" evidence="3">
    <location>
        <begin position="14"/>
        <end position="393"/>
    </location>
</feature>
<dbReference type="PANTHER" id="PTHR43201">
    <property type="entry name" value="ACYL-COA SYNTHETASE"/>
    <property type="match status" value="1"/>
</dbReference>
<comment type="similarity">
    <text evidence="1">Belongs to the ATP-dependent AMP-binding enzyme family.</text>
</comment>
<sequence>MMEPKSRTLGGLLDELAERYEGKDALLFRGERLTFGQFRRRVDDLAKGLRELGVGRGDRVAILMGNRPEWILSAFAAFRLGAIAMGVNTWYKANDLGYVLEQAGAKTLVMADRFLSNDFVEIVSEICPELGTASADELRSEALPDLESVVVLGEDVPKGAYAFSRLEELGAEASDSGLRDVGVEPDDVALLLYTSGTTARPKGVTLVHRGLIENSYNIGEREHLDETDRLWLSVPLFFSLASANAVPAILTHGGSVAIQERFEPEEALALIQETRSTVYYGMPPVTKALYEHPERDRYDISSLQKGATIGPRESIRQAIELVPHVSNIYGSTETYGNCCVIDGQDSVERRLTCQGKPLPGVTIKIVDPQTRQELGVGEVGEALVKGYITPGYFRDPEKNAETFVDGFYLTGDLGYLDEGGYFHYVSRLKDMIKTSGINVSPLAVEEHLYGHPKVNEVHVVGVPDEDLGSVSWLSSSRRTAPIAQRRS</sequence>
<accession>A0A6G8PT09</accession>
<dbReference type="GO" id="GO:0006631">
    <property type="term" value="P:fatty acid metabolic process"/>
    <property type="evidence" value="ECO:0007669"/>
    <property type="project" value="TreeGrafter"/>
</dbReference>
<protein>
    <submittedName>
        <fullName evidence="4">AMP-binding protein</fullName>
    </submittedName>
</protein>
<dbReference type="Gene3D" id="3.30.300.30">
    <property type="match status" value="1"/>
</dbReference>
<evidence type="ECO:0000259" key="3">
    <source>
        <dbReference type="Pfam" id="PF00501"/>
    </source>
</evidence>
<organism evidence="4 5">
    <name type="scientific">Rubrobacter marinus</name>
    <dbReference type="NCBI Taxonomy" id="2653852"/>
    <lineage>
        <taxon>Bacteria</taxon>
        <taxon>Bacillati</taxon>
        <taxon>Actinomycetota</taxon>
        <taxon>Rubrobacteria</taxon>
        <taxon>Rubrobacterales</taxon>
        <taxon>Rubrobacteraceae</taxon>
        <taxon>Rubrobacter</taxon>
    </lineage>
</organism>
<gene>
    <name evidence="4" type="ORF">GBA65_02060</name>
</gene>
<dbReference type="KEGG" id="rmar:GBA65_02060"/>
<keyword evidence="5" id="KW-1185">Reference proteome</keyword>
<dbReference type="EMBL" id="CP045121">
    <property type="protein sequence ID" value="QIN77484.1"/>
    <property type="molecule type" value="Genomic_DNA"/>
</dbReference>
<dbReference type="InterPro" id="IPR045851">
    <property type="entry name" value="AMP-bd_C_sf"/>
</dbReference>
<dbReference type="AlphaFoldDB" id="A0A6G8PT09"/>
<evidence type="ECO:0000313" key="5">
    <source>
        <dbReference type="Proteomes" id="UP000502706"/>
    </source>
</evidence>
<dbReference type="InterPro" id="IPR000873">
    <property type="entry name" value="AMP-dep_synth/lig_dom"/>
</dbReference>
<dbReference type="GO" id="GO:0031956">
    <property type="term" value="F:medium-chain fatty acid-CoA ligase activity"/>
    <property type="evidence" value="ECO:0007669"/>
    <property type="project" value="TreeGrafter"/>
</dbReference>
<evidence type="ECO:0000256" key="2">
    <source>
        <dbReference type="ARBA" id="ARBA00022598"/>
    </source>
</evidence>
<dbReference type="RefSeq" id="WP_166395165.1">
    <property type="nucleotide sequence ID" value="NZ_CP045121.1"/>
</dbReference>